<organism evidence="2">
    <name type="scientific">Harvfovirus sp</name>
    <dbReference type="NCBI Taxonomy" id="2487768"/>
    <lineage>
        <taxon>Viruses</taxon>
        <taxon>Varidnaviria</taxon>
        <taxon>Bamfordvirae</taxon>
        <taxon>Nucleocytoviricota</taxon>
        <taxon>Megaviricetes</taxon>
        <taxon>Imitervirales</taxon>
        <taxon>Mimiviridae</taxon>
        <taxon>Klosneuvirinae</taxon>
    </lineage>
</organism>
<feature type="coiled-coil region" evidence="1">
    <location>
        <begin position="139"/>
        <end position="174"/>
    </location>
</feature>
<evidence type="ECO:0000313" key="2">
    <source>
        <dbReference type="EMBL" id="AYV80546.1"/>
    </source>
</evidence>
<accession>A0A3G4ZZY5</accession>
<keyword evidence="1" id="KW-0175">Coiled coil</keyword>
<protein>
    <submittedName>
        <fullName evidence="2">Uncharacterized protein</fullName>
    </submittedName>
</protein>
<evidence type="ECO:0000256" key="1">
    <source>
        <dbReference type="SAM" id="Coils"/>
    </source>
</evidence>
<proteinExistence type="predicted"/>
<reference evidence="2" key="1">
    <citation type="submission" date="2018-10" db="EMBL/GenBank/DDBJ databases">
        <title>Hidden diversity of soil giant viruses.</title>
        <authorList>
            <person name="Schulz F."/>
            <person name="Alteio L."/>
            <person name="Goudeau D."/>
            <person name="Ryan E.M."/>
            <person name="Malmstrom R.R."/>
            <person name="Blanchard J."/>
            <person name="Woyke T."/>
        </authorList>
    </citation>
    <scope>NUCLEOTIDE SEQUENCE</scope>
    <source>
        <strain evidence="2">HAV1</strain>
    </source>
</reference>
<dbReference type="EMBL" id="MK072244">
    <property type="protein sequence ID" value="AYV80546.1"/>
    <property type="molecule type" value="Genomic_DNA"/>
</dbReference>
<sequence length="300" mass="34964">MSRIRRAIPTVPTKAAISTFKSISEPDNVNEAGCFHEKRLVELSQMKDSGFNSISKFNAYSESKAVIALVELCSTAEHKIPEPYIIPDEPDSISEAKIFHEARLGQLRLILISGISSISFFKKYIESKALVKRIDEEHATIKAEEKRQLEAKIAEEERKHLEEAKRLRAIQEKTILETKRVADLLNEFKPYVERCLREKDRVTLIDFDHRIFKEEKYLREYITQIHTEHNESLLEGTVHKGCGWKGWEKDCKWTYGEYRCSCGNYKGFRWNTTDVDWLNLKIFSIDSTEPVGFQEKMWPI</sequence>
<gene>
    <name evidence="2" type="ORF">Harvfovirus2_76</name>
</gene>
<name>A0A3G4ZZY5_9VIRU</name>